<evidence type="ECO:0000313" key="2">
    <source>
        <dbReference type="EMBL" id="MXO47563.1"/>
    </source>
</evidence>
<dbReference type="Proteomes" id="UP000448199">
    <property type="component" value="Unassembled WGS sequence"/>
</dbReference>
<dbReference type="AlphaFoldDB" id="A0A844XQV2"/>
<organism evidence="2 3">
    <name type="scientific">Qipengyuania vulgaris</name>
    <dbReference type="NCBI Taxonomy" id="291985"/>
    <lineage>
        <taxon>Bacteria</taxon>
        <taxon>Pseudomonadati</taxon>
        <taxon>Pseudomonadota</taxon>
        <taxon>Alphaproteobacteria</taxon>
        <taxon>Sphingomonadales</taxon>
        <taxon>Erythrobacteraceae</taxon>
        <taxon>Qipengyuania</taxon>
    </lineage>
</organism>
<proteinExistence type="predicted"/>
<feature type="transmembrane region" description="Helical" evidence="1">
    <location>
        <begin position="25"/>
        <end position="48"/>
    </location>
</feature>
<keyword evidence="1" id="KW-0812">Transmembrane</keyword>
<comment type="caution">
    <text evidence="2">The sequence shown here is derived from an EMBL/GenBank/DDBJ whole genome shotgun (WGS) entry which is preliminary data.</text>
</comment>
<name>A0A844XQV2_9SPHN</name>
<sequence length="74" mass="8264">MELTVADAERLKGGLAQHRIKSRGVFVLTAIVFTALSMAVLLQFQVLISAICKRCPTDQTFYNQEEGQVLEFFA</sequence>
<accession>A0A844XQV2</accession>
<evidence type="ECO:0000256" key="1">
    <source>
        <dbReference type="SAM" id="Phobius"/>
    </source>
</evidence>
<protein>
    <submittedName>
        <fullName evidence="2">Uncharacterized protein</fullName>
    </submittedName>
</protein>
<gene>
    <name evidence="2" type="ORF">GRI69_04750</name>
</gene>
<dbReference type="RefSeq" id="WP_160727128.1">
    <property type="nucleotide sequence ID" value="NZ_WTYC01000002.1"/>
</dbReference>
<reference evidence="2 3" key="1">
    <citation type="submission" date="2019-12" db="EMBL/GenBank/DDBJ databases">
        <title>Genomic-based taxomic classification of the family Erythrobacteraceae.</title>
        <authorList>
            <person name="Xu L."/>
        </authorList>
    </citation>
    <scope>NUCLEOTIDE SEQUENCE [LARGE SCALE GENOMIC DNA]</scope>
    <source>
        <strain evidence="2 3">DSM 17792</strain>
    </source>
</reference>
<dbReference type="EMBL" id="WTYC01000002">
    <property type="protein sequence ID" value="MXO47563.1"/>
    <property type="molecule type" value="Genomic_DNA"/>
</dbReference>
<keyword evidence="3" id="KW-1185">Reference proteome</keyword>
<keyword evidence="1" id="KW-1133">Transmembrane helix</keyword>
<evidence type="ECO:0000313" key="3">
    <source>
        <dbReference type="Proteomes" id="UP000448199"/>
    </source>
</evidence>
<keyword evidence="1" id="KW-0472">Membrane</keyword>